<reference evidence="2 3" key="1">
    <citation type="submission" date="2019-07" db="EMBL/GenBank/DDBJ databases">
        <title>Genomic Encyclopedia of Type Strains, Phase III (KMG-III): the genomes of soil and plant-associated and newly described type strains.</title>
        <authorList>
            <person name="Whitman W."/>
        </authorList>
    </citation>
    <scope>NUCLEOTIDE SEQUENCE [LARGE SCALE GENOMIC DNA]</scope>
    <source>
        <strain evidence="2 3">BL24</strain>
    </source>
</reference>
<dbReference type="PANTHER" id="PTHR12526">
    <property type="entry name" value="GLYCOSYLTRANSFERASE"/>
    <property type="match status" value="1"/>
</dbReference>
<accession>A0A5S5BVB4</accession>
<dbReference type="GO" id="GO:0016757">
    <property type="term" value="F:glycosyltransferase activity"/>
    <property type="evidence" value="ECO:0007669"/>
    <property type="project" value="InterPro"/>
</dbReference>
<dbReference type="EMBL" id="VNHS01000012">
    <property type="protein sequence ID" value="TYP70122.1"/>
    <property type="molecule type" value="Genomic_DNA"/>
</dbReference>
<name>A0A5S5BVB4_9BACL</name>
<dbReference type="AlphaFoldDB" id="A0A5S5BVB4"/>
<evidence type="ECO:0000313" key="3">
    <source>
        <dbReference type="Proteomes" id="UP000323257"/>
    </source>
</evidence>
<organism evidence="2 3">
    <name type="scientific">Paenibacillus methanolicus</name>
    <dbReference type="NCBI Taxonomy" id="582686"/>
    <lineage>
        <taxon>Bacteria</taxon>
        <taxon>Bacillati</taxon>
        <taxon>Bacillota</taxon>
        <taxon>Bacilli</taxon>
        <taxon>Bacillales</taxon>
        <taxon>Paenibacillaceae</taxon>
        <taxon>Paenibacillus</taxon>
    </lineage>
</organism>
<evidence type="ECO:0000259" key="1">
    <source>
        <dbReference type="Pfam" id="PF00534"/>
    </source>
</evidence>
<dbReference type="InterPro" id="IPR001296">
    <property type="entry name" value="Glyco_trans_1"/>
</dbReference>
<keyword evidence="2" id="KW-0808">Transferase</keyword>
<feature type="domain" description="Glycosyl transferase family 1" evidence="1">
    <location>
        <begin position="165"/>
        <end position="329"/>
    </location>
</feature>
<dbReference type="Gene3D" id="3.40.50.2000">
    <property type="entry name" value="Glycogen Phosphorylase B"/>
    <property type="match status" value="2"/>
</dbReference>
<sequence length="394" mass="44696">MKILFTFYNPSGGMETLNRIRCQALGEKGFECHLVYKMGGSGMQNIRNIPTHIVENVKELKDLLARERYDAIVVCTDSYLLEAVRQAGYRGCLIYEVQGLGTPETAKQIMNDFEERVRENADAIVYPRTKQLEELMREHLSDLPQYCFDDPLPVGTFGYEAYPPHQAPILGWVGRIEPNKNWREFLEIGFRLTVEKPDLQLWIFEDRALSQPAEREAFDALVAKLGLEKRLYQYDCVPHHLMADYYSIIGDSGGFLCSTSIMEGFGYAVAEALLCRCPVLSTDSGGIRRFITHDETGKLYARGNLMEAIEQADRLMNDRAVRERIRDNGVRHISEQFAPARYTAHFAAMLRQLGVKPKPAEPESKPGIMPRFASARLGISRFVGKADKDGRTPT</sequence>
<protein>
    <submittedName>
        <fullName evidence="2">Glycosyl transferase family 1</fullName>
    </submittedName>
</protein>
<dbReference type="RefSeq" id="WP_148932483.1">
    <property type="nucleotide sequence ID" value="NZ_VNHS01000012.1"/>
</dbReference>
<dbReference type="Pfam" id="PF00534">
    <property type="entry name" value="Glycos_transf_1"/>
    <property type="match status" value="1"/>
</dbReference>
<dbReference type="CDD" id="cd03801">
    <property type="entry name" value="GT4_PimA-like"/>
    <property type="match status" value="1"/>
</dbReference>
<dbReference type="OrthoDB" id="158463at2"/>
<proteinExistence type="predicted"/>
<dbReference type="Proteomes" id="UP000323257">
    <property type="component" value="Unassembled WGS sequence"/>
</dbReference>
<evidence type="ECO:0000313" key="2">
    <source>
        <dbReference type="EMBL" id="TYP70122.1"/>
    </source>
</evidence>
<comment type="caution">
    <text evidence="2">The sequence shown here is derived from an EMBL/GenBank/DDBJ whole genome shotgun (WGS) entry which is preliminary data.</text>
</comment>
<dbReference type="SUPFAM" id="SSF53756">
    <property type="entry name" value="UDP-Glycosyltransferase/glycogen phosphorylase"/>
    <property type="match status" value="1"/>
</dbReference>
<gene>
    <name evidence="2" type="ORF">BCM02_112100</name>
</gene>
<keyword evidence="3" id="KW-1185">Reference proteome</keyword>